<name>A0A813KQ38_POLGL</name>
<protein>
    <submittedName>
        <fullName evidence="2">Uncharacterized protein</fullName>
    </submittedName>
</protein>
<reference evidence="2" key="1">
    <citation type="submission" date="2021-02" db="EMBL/GenBank/DDBJ databases">
        <authorList>
            <person name="Dougan E. K."/>
            <person name="Rhodes N."/>
            <person name="Thang M."/>
            <person name="Chan C."/>
        </authorList>
    </citation>
    <scope>NUCLEOTIDE SEQUENCE</scope>
</reference>
<accession>A0A813KQ38</accession>
<dbReference type="CDD" id="cd23432">
    <property type="entry name" value="beta-trefoil_Ricin_EndoBetaGal-like"/>
    <property type="match status" value="1"/>
</dbReference>
<organism evidence="2 3">
    <name type="scientific">Polarella glacialis</name>
    <name type="common">Dinoflagellate</name>
    <dbReference type="NCBI Taxonomy" id="89957"/>
    <lineage>
        <taxon>Eukaryota</taxon>
        <taxon>Sar</taxon>
        <taxon>Alveolata</taxon>
        <taxon>Dinophyceae</taxon>
        <taxon>Suessiales</taxon>
        <taxon>Suessiaceae</taxon>
        <taxon>Polarella</taxon>
    </lineage>
</organism>
<evidence type="ECO:0000313" key="2">
    <source>
        <dbReference type="EMBL" id="CAE8713057.1"/>
    </source>
</evidence>
<gene>
    <name evidence="2" type="ORF">PGLA2088_LOCUS37320</name>
</gene>
<dbReference type="Proteomes" id="UP000626109">
    <property type="component" value="Unassembled WGS sequence"/>
</dbReference>
<proteinExistence type="predicted"/>
<feature type="region of interest" description="Disordered" evidence="1">
    <location>
        <begin position="285"/>
        <end position="314"/>
    </location>
</feature>
<sequence>MEPLSVSCFLSEDGHKTVAVRCEDEKHVLASCSADLCQCIRDNLLQDIQEEDIQGDRLPELSKGCSLLTGSFARVVHIVGGDESRFAGVAAVGVGSNSKKRTRAARLAIALRAAMMQKPAEIKQKVTPHSWGKAFLELLHKAMSRFSTASFSTVESPISGDFWGDMRYFNLEEEGEESIECEAFHVEYGDLRKGKTQSDWHSAMWVKADLGNGFFWLVNRWLQKDNARFVLHTNSGLLQASLADRSKHPAMWERGGVIGSGFFAVNRSSPALRVFLRPMQESPTISPALNRAGAIPSAPSTNDTESHDRSHLSHMLPASHQAGACLKRSHSPTTGSTSVNARPKLVHTSDFDTSCLRPLTQCERWQAWLQCQPHMQYLHRTTFAKWVCWHEDYWQEFLDNRPPDAFHQEWTAKEWARWERSHGIEVTARQNQVTLSPFDVLFTQGSISSVFSGGNHQGVSIDSTIQDILDGKTNLKEIPQPYVLELDGRLYSINNRSLFAWRVLACKGFCESITVTVLQRDDPLMRKLRADDWHLDSKVAHLTVSIRGSGSRYADCQARAPCEEWRQFPRFPGRR</sequence>
<comment type="caution">
    <text evidence="2">The sequence shown here is derived from an EMBL/GenBank/DDBJ whole genome shotgun (WGS) entry which is preliminary data.</text>
</comment>
<evidence type="ECO:0000313" key="3">
    <source>
        <dbReference type="Proteomes" id="UP000626109"/>
    </source>
</evidence>
<dbReference type="AlphaFoldDB" id="A0A813KQ38"/>
<dbReference type="EMBL" id="CAJNNW010032436">
    <property type="protein sequence ID" value="CAE8713057.1"/>
    <property type="molecule type" value="Genomic_DNA"/>
</dbReference>
<evidence type="ECO:0000256" key="1">
    <source>
        <dbReference type="SAM" id="MobiDB-lite"/>
    </source>
</evidence>